<dbReference type="Pfam" id="PF03950">
    <property type="entry name" value="tRNA-synt_1c_C"/>
    <property type="match status" value="1"/>
</dbReference>
<dbReference type="InterPro" id="IPR048258">
    <property type="entry name" value="Cyclins_cyclin-box"/>
</dbReference>
<dbReference type="GO" id="GO:0009791">
    <property type="term" value="P:post-embryonic development"/>
    <property type="evidence" value="ECO:0007669"/>
    <property type="project" value="UniProtKB-ARBA"/>
</dbReference>
<dbReference type="InterPro" id="IPR011035">
    <property type="entry name" value="Ribosomal_bL25/Gln-tRNA_synth"/>
</dbReference>
<feature type="domain" description="Cyclin C-terminal" evidence="16">
    <location>
        <begin position="1119"/>
        <end position="1238"/>
    </location>
</feature>
<evidence type="ECO:0000256" key="14">
    <source>
        <dbReference type="SAM" id="MobiDB-lite"/>
    </source>
</evidence>
<keyword evidence="8 13" id="KW-0195">Cyclin</keyword>
<evidence type="ECO:0000256" key="10">
    <source>
        <dbReference type="ARBA" id="ARBA00023306"/>
    </source>
</evidence>
<dbReference type="InterPro" id="IPR020059">
    <property type="entry name" value="Glu/Gln-tRNA-synth_Ib_codon-bd"/>
</dbReference>
<dbReference type="FunFam" id="1.10.10.2420:FF:000001">
    <property type="entry name" value="Glutamine--tRNA ligase cytoplasmic"/>
    <property type="match status" value="1"/>
</dbReference>
<dbReference type="PANTHER" id="PTHR43097:SF4">
    <property type="entry name" value="GLUTAMINE--TRNA LIGASE"/>
    <property type="match status" value="1"/>
</dbReference>
<dbReference type="SUPFAM" id="SSF52374">
    <property type="entry name" value="Nucleotidylyl transferase"/>
    <property type="match status" value="1"/>
</dbReference>
<dbReference type="InterPro" id="IPR042559">
    <property type="entry name" value="Gln-tRNA-synth_Ib_RNA-bd_N_2"/>
</dbReference>
<dbReference type="GO" id="GO:0006425">
    <property type="term" value="P:glutaminyl-tRNA aminoacylation"/>
    <property type="evidence" value="ECO:0007669"/>
    <property type="project" value="InterPro"/>
</dbReference>
<evidence type="ECO:0000256" key="9">
    <source>
        <dbReference type="ARBA" id="ARBA00023146"/>
    </source>
</evidence>
<dbReference type="GO" id="GO:0051301">
    <property type="term" value="P:cell division"/>
    <property type="evidence" value="ECO:0007669"/>
    <property type="project" value="UniProtKB-KW"/>
</dbReference>
<evidence type="ECO:0000256" key="13">
    <source>
        <dbReference type="RuleBase" id="RU000383"/>
    </source>
</evidence>
<dbReference type="InterPro" id="IPR007639">
    <property type="entry name" value="Gln-tRNA-synth_Ib_RNA-bd_N"/>
</dbReference>
<evidence type="ECO:0000256" key="12">
    <source>
        <dbReference type="ARBA" id="ARBA00048270"/>
    </source>
</evidence>
<dbReference type="PROSITE" id="PS00292">
    <property type="entry name" value="CYCLINS"/>
    <property type="match status" value="1"/>
</dbReference>
<comment type="caution">
    <text evidence="17">The sequence shown here is derived from an EMBL/GenBank/DDBJ whole genome shotgun (WGS) entry which is preliminary data.</text>
</comment>
<keyword evidence="3 17" id="KW-0436">Ligase</keyword>
<accession>A0A2P6VEE7</accession>
<evidence type="ECO:0000259" key="16">
    <source>
        <dbReference type="SMART" id="SM01332"/>
    </source>
</evidence>
<dbReference type="STRING" id="554055.A0A2P6VEE7"/>
<sequence length="1244" mass="137474">MASREELEAEALRLFAGIGLVEQTAQQAIVKPKFRQALVDLIKAAGAEGGCPKAQGALLYTTASKYPANALNHRGELLAYITSERIKSNAQLDGALEYLGKVGSEPIDAKDFEEAAGVGVEVTPEQVQQAVAACVKENEEKLKEERYHCNLNILLGKMRAAGGAIKWADVAALKSELEAQVAALLGPKTEADLVKPDKKKAKPAKPAAAAANGDAKPKAGKASAAEAEAQEAWRTADPYAFLPKPTENNKVQTSVHFSDARPVMNVANSPALLAKHLGETGGKVVTRFPPEPNGYLHIGHAKAMFVDFGMAQQYDGVCYLRFDDTNPEAEKQEYIDHIQEIVSWLGWKPWKVTYSSDYFDQLYDFAVQLIKGGHAYVDHQTGAEIKEYREKREPSPWRDRPIEESLKLFDDMRRGLVDEGQATLRMKMDHKNENFNMFDLIAYRIKFVEHPHAGDKYCVYPSYDFTHCLVDALENITHSMCTLEFESRRASYYWLLEVLGTYKPLVWEYSRLNITHNVMSKRKLNKLVTDKYVLGWDDPRLLTLAGLRRRGVTPQAINNFCREVGVTRSEGEVHLHKLDHHIRAELDATSKRALGVLRPLRVVITNLPDSHFEELEAKYFPGRGEDGYKVPFTRVVYIEETDFREDDSKDYYGLAPGKAVMLRYAYPITCTGFSKDGCGRVTEVQATYDADFTFKKPPKGVLNWVGQPVPGQEPPRFEARLYDVLFRSQNLAAADDWLEDLNEESLTVVKGAYATPELAKAQPGDRFQLERLGYFCADPDSAAGTLVLNRTCTLKESFPKQTSGKTAPRKRMQAVQRDAENGLGAAAKAGGAGAAKAMAPAAGSRRALGDIGNLVGGFNSKVNVGKEIAAGDAKAAGAQGRTGVLTRRATAQLAAIGAAPGANAGSWNAKQPRNGLRPRDSNLSVVSQAADGAAPAAEKKPASRSMSELLAARSEAAVSGSKAKKQCVPALPDIDSVDAADPLAATDFVTDIFSYYKRVEPQLRIAPDYMSRQTDINDKMRAILIDWLVDVHLKFKLMPETLYLTVNLIDRFLEQKQVTRKHLQLVGVTAMLIASKYEEIWAPEVRDFVYISDRAYTRDQILNMEKIMLNTLRFNLTVPSIYNFMGRNFKAAKVTDNKDVTLLATYLVELSLVDYSALKFPYSQIAASALYVAQQAVGSSDPYCHTLAKHSGYNLAAIQDCSQHLAGLMRKAPTSSLVAVYKKYSSEKMQQIALTYEAPALFQH</sequence>
<comment type="similarity">
    <text evidence="13">Belongs to the cyclin family.</text>
</comment>
<dbReference type="InterPro" id="IPR013763">
    <property type="entry name" value="Cyclin-like_dom"/>
</dbReference>
<dbReference type="SMART" id="SM00385">
    <property type="entry name" value="CYCLIN"/>
    <property type="match status" value="2"/>
</dbReference>
<dbReference type="Gene3D" id="1.10.10.2420">
    <property type="match status" value="1"/>
</dbReference>
<proteinExistence type="inferred from homology"/>
<feature type="region of interest" description="Disordered" evidence="14">
    <location>
        <begin position="901"/>
        <end position="920"/>
    </location>
</feature>
<organism evidence="17 18">
    <name type="scientific">Micractinium conductrix</name>
    <dbReference type="NCBI Taxonomy" id="554055"/>
    <lineage>
        <taxon>Eukaryota</taxon>
        <taxon>Viridiplantae</taxon>
        <taxon>Chlorophyta</taxon>
        <taxon>core chlorophytes</taxon>
        <taxon>Trebouxiophyceae</taxon>
        <taxon>Chlorellales</taxon>
        <taxon>Chlorellaceae</taxon>
        <taxon>Chlorella clade</taxon>
        <taxon>Micractinium</taxon>
    </lineage>
</organism>
<gene>
    <name evidence="17" type="ORF">C2E20_4235</name>
</gene>
<comment type="catalytic activity">
    <reaction evidence="12">
        <text>tRNA(Gln) + L-glutamine + ATP = L-glutaminyl-tRNA(Gln) + AMP + diphosphate</text>
        <dbReference type="Rhea" id="RHEA:20121"/>
        <dbReference type="Rhea" id="RHEA-COMP:9662"/>
        <dbReference type="Rhea" id="RHEA-COMP:9681"/>
        <dbReference type="ChEBI" id="CHEBI:30616"/>
        <dbReference type="ChEBI" id="CHEBI:33019"/>
        <dbReference type="ChEBI" id="CHEBI:58359"/>
        <dbReference type="ChEBI" id="CHEBI:78442"/>
        <dbReference type="ChEBI" id="CHEBI:78521"/>
        <dbReference type="ChEBI" id="CHEBI:456215"/>
        <dbReference type="EC" id="6.1.1.18"/>
    </reaction>
</comment>
<dbReference type="InterPro" id="IPR001412">
    <property type="entry name" value="aa-tRNA-synth_I_CS"/>
</dbReference>
<dbReference type="InterPro" id="IPR050132">
    <property type="entry name" value="Gln/Glu-tRNA_Ligase"/>
</dbReference>
<evidence type="ECO:0000313" key="18">
    <source>
        <dbReference type="Proteomes" id="UP000239649"/>
    </source>
</evidence>
<dbReference type="Gene3D" id="2.40.240.10">
    <property type="entry name" value="Ribosomal Protein L25, Chain P"/>
    <property type="match status" value="2"/>
</dbReference>
<keyword evidence="10" id="KW-0131">Cell cycle</keyword>
<dbReference type="Gene3D" id="1.10.8.1290">
    <property type="entry name" value="Glutaminyl-tRNA synthetase, non-specific RNA binding region part 1, domain 1"/>
    <property type="match status" value="1"/>
</dbReference>
<dbReference type="GO" id="GO:0048608">
    <property type="term" value="P:reproductive structure development"/>
    <property type="evidence" value="ECO:0007669"/>
    <property type="project" value="UniProtKB-ARBA"/>
</dbReference>
<dbReference type="InterPro" id="IPR036915">
    <property type="entry name" value="Cyclin-like_sf"/>
</dbReference>
<dbReference type="InterPro" id="IPR000924">
    <property type="entry name" value="Glu/Gln-tRNA-synth"/>
</dbReference>
<feature type="domain" description="Cyclin-like" evidence="15">
    <location>
        <begin position="1026"/>
        <end position="1110"/>
    </location>
</feature>
<feature type="domain" description="Cyclin-like" evidence="15">
    <location>
        <begin position="1123"/>
        <end position="1207"/>
    </location>
</feature>
<reference evidence="17 18" key="1">
    <citation type="journal article" date="2018" name="Plant J.">
        <title>Genome sequences of Chlorella sorokiniana UTEX 1602 and Micractinium conductrix SAG 241.80: implications to maltose excretion by a green alga.</title>
        <authorList>
            <person name="Arriola M.B."/>
            <person name="Velmurugan N."/>
            <person name="Zhang Y."/>
            <person name="Plunkett M.H."/>
            <person name="Hondzo H."/>
            <person name="Barney B.M."/>
        </authorList>
    </citation>
    <scope>NUCLEOTIDE SEQUENCE [LARGE SCALE GENOMIC DNA]</scope>
    <source>
        <strain evidence="17 18">SAG 241.80</strain>
    </source>
</reference>
<evidence type="ECO:0000313" key="17">
    <source>
        <dbReference type="EMBL" id="PSC72466.1"/>
    </source>
</evidence>
<evidence type="ECO:0000256" key="8">
    <source>
        <dbReference type="ARBA" id="ARBA00023127"/>
    </source>
</evidence>
<evidence type="ECO:0000256" key="6">
    <source>
        <dbReference type="ARBA" id="ARBA00022840"/>
    </source>
</evidence>
<protein>
    <recommendedName>
        <fullName evidence="2">glutamine--tRNA ligase</fullName>
        <ecNumber evidence="2">6.1.1.18</ecNumber>
    </recommendedName>
    <alternativeName>
        <fullName evidence="11">Glutaminyl-tRNA synthetase</fullName>
    </alternativeName>
</protein>
<feature type="region of interest" description="Disordered" evidence="14">
    <location>
        <begin position="194"/>
        <end position="229"/>
    </location>
</feature>
<evidence type="ECO:0000256" key="3">
    <source>
        <dbReference type="ARBA" id="ARBA00022598"/>
    </source>
</evidence>
<evidence type="ECO:0000256" key="2">
    <source>
        <dbReference type="ARBA" id="ARBA00012836"/>
    </source>
</evidence>
<dbReference type="GO" id="GO:0004819">
    <property type="term" value="F:glutamine-tRNA ligase activity"/>
    <property type="evidence" value="ECO:0007669"/>
    <property type="project" value="UniProtKB-EC"/>
</dbReference>
<dbReference type="Gene3D" id="3.40.50.620">
    <property type="entry name" value="HUPs"/>
    <property type="match status" value="1"/>
</dbReference>
<evidence type="ECO:0000259" key="15">
    <source>
        <dbReference type="SMART" id="SM00385"/>
    </source>
</evidence>
<dbReference type="InterPro" id="IPR049437">
    <property type="entry name" value="tRNA-synt_1c_C2"/>
</dbReference>
<keyword evidence="5" id="KW-0547">Nucleotide-binding</keyword>
<dbReference type="InterPro" id="IPR007638">
    <property type="entry name" value="Gln-tRNA-synth_Ib_RNA-bd_2"/>
</dbReference>
<dbReference type="Gene3D" id="1.10.472.10">
    <property type="entry name" value="Cyclin-like"/>
    <property type="match status" value="2"/>
</dbReference>
<dbReference type="SMART" id="SM01332">
    <property type="entry name" value="Cyclin_C"/>
    <property type="match status" value="1"/>
</dbReference>
<evidence type="ECO:0000256" key="1">
    <source>
        <dbReference type="ARBA" id="ARBA00005594"/>
    </source>
</evidence>
<dbReference type="Pfam" id="PF04558">
    <property type="entry name" value="tRNA_synt_1c_R1"/>
    <property type="match status" value="1"/>
</dbReference>
<dbReference type="OrthoDB" id="10250478at2759"/>
<dbReference type="EMBL" id="LHPF02000010">
    <property type="protein sequence ID" value="PSC72466.1"/>
    <property type="molecule type" value="Genomic_DNA"/>
</dbReference>
<keyword evidence="9" id="KW-0030">Aminoacyl-tRNA synthetase</keyword>
<dbReference type="FunFam" id="1.10.472.10:FF:000001">
    <property type="entry name" value="G2/mitotic-specific cyclin"/>
    <property type="match status" value="1"/>
</dbReference>
<dbReference type="Pfam" id="PF00749">
    <property type="entry name" value="tRNA-synt_1c"/>
    <property type="match status" value="1"/>
</dbReference>
<dbReference type="InterPro" id="IPR004367">
    <property type="entry name" value="Cyclin_C-dom"/>
</dbReference>
<dbReference type="PANTHER" id="PTHR43097">
    <property type="entry name" value="GLUTAMINE-TRNA LIGASE"/>
    <property type="match status" value="1"/>
</dbReference>
<dbReference type="EC" id="6.1.1.18" evidence="2"/>
<dbReference type="Proteomes" id="UP000239649">
    <property type="component" value="Unassembled WGS sequence"/>
</dbReference>
<dbReference type="Pfam" id="PF20974">
    <property type="entry name" value="tRNA-synt_1c_C2"/>
    <property type="match status" value="1"/>
</dbReference>
<keyword evidence="4" id="KW-0132">Cell division</keyword>
<dbReference type="InterPro" id="IPR014729">
    <property type="entry name" value="Rossmann-like_a/b/a_fold"/>
</dbReference>
<dbReference type="PROSITE" id="PS00178">
    <property type="entry name" value="AA_TRNA_LIGASE_I"/>
    <property type="match status" value="1"/>
</dbReference>
<dbReference type="NCBIfam" id="TIGR00440">
    <property type="entry name" value="glnS"/>
    <property type="match status" value="1"/>
</dbReference>
<evidence type="ECO:0000256" key="7">
    <source>
        <dbReference type="ARBA" id="ARBA00022917"/>
    </source>
</evidence>
<dbReference type="InterPro" id="IPR042558">
    <property type="entry name" value="Gln-tRNA-synth_Ib_RNA-bd_N_1"/>
</dbReference>
<name>A0A2P6VEE7_9CHLO</name>
<dbReference type="PRINTS" id="PR00987">
    <property type="entry name" value="TRNASYNTHGLU"/>
</dbReference>
<dbReference type="GO" id="GO:0005524">
    <property type="term" value="F:ATP binding"/>
    <property type="evidence" value="ECO:0007669"/>
    <property type="project" value="UniProtKB-KW"/>
</dbReference>
<keyword evidence="18" id="KW-1185">Reference proteome</keyword>
<dbReference type="GO" id="GO:0005829">
    <property type="term" value="C:cytosol"/>
    <property type="evidence" value="ECO:0007669"/>
    <property type="project" value="TreeGrafter"/>
</dbReference>
<keyword evidence="6" id="KW-0067">ATP-binding</keyword>
<dbReference type="AlphaFoldDB" id="A0A2P6VEE7"/>
<keyword evidence="7" id="KW-0648">Protein biosynthesis</keyword>
<dbReference type="FunFam" id="2.40.240.10:FF:000007">
    <property type="entry name" value="Glutamine--tRNA ligase"/>
    <property type="match status" value="1"/>
</dbReference>
<dbReference type="InterPro" id="IPR020056">
    <property type="entry name" value="Rbsml_bL25/Gln-tRNA_synth_N"/>
</dbReference>
<evidence type="ECO:0000256" key="4">
    <source>
        <dbReference type="ARBA" id="ARBA00022618"/>
    </source>
</evidence>
<evidence type="ECO:0000256" key="11">
    <source>
        <dbReference type="ARBA" id="ARBA00030466"/>
    </source>
</evidence>
<dbReference type="SUPFAM" id="SSF47954">
    <property type="entry name" value="Cyclin-like"/>
    <property type="match status" value="2"/>
</dbReference>
<dbReference type="FunFam" id="3.40.50.620:FF:000037">
    <property type="entry name" value="Glutamine--tRNA ligase cytoplasmic"/>
    <property type="match status" value="1"/>
</dbReference>
<dbReference type="CDD" id="cd00807">
    <property type="entry name" value="GlnRS_core"/>
    <property type="match status" value="1"/>
</dbReference>
<comment type="similarity">
    <text evidence="1">Belongs to the class-I aminoacyl-tRNA synthetase family.</text>
</comment>
<feature type="compositionally biased region" description="Low complexity" evidence="14">
    <location>
        <begin position="204"/>
        <end position="229"/>
    </location>
</feature>
<dbReference type="SUPFAM" id="SSF50715">
    <property type="entry name" value="Ribosomal protein L25-like"/>
    <property type="match status" value="1"/>
</dbReference>
<dbReference type="InterPro" id="IPR020058">
    <property type="entry name" value="Glu/Gln-tRNA-synth_Ib_cat-dom"/>
</dbReference>
<dbReference type="Pfam" id="PF04557">
    <property type="entry name" value="tRNA_synt_1c_R2"/>
    <property type="match status" value="1"/>
</dbReference>
<evidence type="ECO:0000256" key="5">
    <source>
        <dbReference type="ARBA" id="ARBA00022741"/>
    </source>
</evidence>
<dbReference type="Pfam" id="PF00134">
    <property type="entry name" value="Cyclin_N"/>
    <property type="match status" value="1"/>
</dbReference>
<dbReference type="InterPro" id="IPR006671">
    <property type="entry name" value="Cyclin_N"/>
</dbReference>
<dbReference type="CDD" id="cd20567">
    <property type="entry name" value="CYCLIN_AtCycB-like_rpt1"/>
    <property type="match status" value="1"/>
</dbReference>
<dbReference type="InterPro" id="IPR004514">
    <property type="entry name" value="Gln-tRNA-synth"/>
</dbReference>
<dbReference type="Pfam" id="PF02984">
    <property type="entry name" value="Cyclin_C"/>
    <property type="match status" value="1"/>
</dbReference>
<dbReference type="FunFam" id="1.10.8.1290:FF:000002">
    <property type="entry name" value="Glutamine--tRNA ligase cytoplasmic"/>
    <property type="match status" value="1"/>
</dbReference>